<dbReference type="GO" id="GO:0071763">
    <property type="term" value="P:nuclear membrane organization"/>
    <property type="evidence" value="ECO:0007669"/>
    <property type="project" value="TreeGrafter"/>
</dbReference>
<feature type="compositionally biased region" description="Polar residues" evidence="1">
    <location>
        <begin position="1297"/>
        <end position="1320"/>
    </location>
</feature>
<reference evidence="2" key="1">
    <citation type="journal article" date="2020" name="bioRxiv">
        <title>Hybrid origin of Populus tomentosa Carr. identified through genome sequencing and phylogenomic analysis.</title>
        <authorList>
            <person name="An X."/>
            <person name="Gao K."/>
            <person name="Chen Z."/>
            <person name="Li J."/>
            <person name="Yang X."/>
            <person name="Yang X."/>
            <person name="Zhou J."/>
            <person name="Guo T."/>
            <person name="Zhao T."/>
            <person name="Huang S."/>
            <person name="Miao D."/>
            <person name="Khan W.U."/>
            <person name="Rao P."/>
            <person name="Ye M."/>
            <person name="Lei B."/>
            <person name="Liao W."/>
            <person name="Wang J."/>
            <person name="Ji L."/>
            <person name="Li Y."/>
            <person name="Guo B."/>
            <person name="Mustafa N.S."/>
            <person name="Li S."/>
            <person name="Yun Q."/>
            <person name="Keller S.R."/>
            <person name="Mao J."/>
            <person name="Zhang R."/>
            <person name="Strauss S.H."/>
        </authorList>
    </citation>
    <scope>NUCLEOTIDE SEQUENCE</scope>
    <source>
        <strain evidence="2">GM15</strain>
        <tissue evidence="2">Leaf</tissue>
    </source>
</reference>
<evidence type="ECO:0000313" key="3">
    <source>
        <dbReference type="Proteomes" id="UP000886885"/>
    </source>
</evidence>
<feature type="compositionally biased region" description="Low complexity" evidence="1">
    <location>
        <begin position="1224"/>
        <end position="1255"/>
    </location>
</feature>
<feature type="region of interest" description="Disordered" evidence="1">
    <location>
        <begin position="962"/>
        <end position="984"/>
    </location>
</feature>
<organism evidence="2 3">
    <name type="scientific">Populus tomentosa</name>
    <name type="common">Chinese white poplar</name>
    <dbReference type="NCBI Taxonomy" id="118781"/>
    <lineage>
        <taxon>Eukaryota</taxon>
        <taxon>Viridiplantae</taxon>
        <taxon>Streptophyta</taxon>
        <taxon>Embryophyta</taxon>
        <taxon>Tracheophyta</taxon>
        <taxon>Spermatophyta</taxon>
        <taxon>Magnoliopsida</taxon>
        <taxon>eudicotyledons</taxon>
        <taxon>Gunneridae</taxon>
        <taxon>Pentapetalae</taxon>
        <taxon>rosids</taxon>
        <taxon>fabids</taxon>
        <taxon>Malpighiales</taxon>
        <taxon>Salicaceae</taxon>
        <taxon>Saliceae</taxon>
        <taxon>Populus</taxon>
    </lineage>
</organism>
<feature type="region of interest" description="Disordered" evidence="1">
    <location>
        <begin position="1"/>
        <end position="52"/>
    </location>
</feature>
<evidence type="ECO:0000313" key="2">
    <source>
        <dbReference type="EMBL" id="KAG6758663.1"/>
    </source>
</evidence>
<evidence type="ECO:0008006" key="4">
    <source>
        <dbReference type="Google" id="ProtNLM"/>
    </source>
</evidence>
<feature type="compositionally biased region" description="Basic and acidic residues" evidence="1">
    <location>
        <begin position="829"/>
        <end position="849"/>
    </location>
</feature>
<comment type="caution">
    <text evidence="2">The sequence shown here is derived from an EMBL/GenBank/DDBJ whole genome shotgun (WGS) entry which is preliminary data.</text>
</comment>
<feature type="region of interest" description="Disordered" evidence="1">
    <location>
        <begin position="84"/>
        <end position="107"/>
    </location>
</feature>
<gene>
    <name evidence="2" type="ORF">POTOM_039022</name>
</gene>
<accession>A0A8X7YSD9</accession>
<dbReference type="Proteomes" id="UP000886885">
    <property type="component" value="Chromosome 10D"/>
</dbReference>
<feature type="compositionally biased region" description="Basic and acidic residues" evidence="1">
    <location>
        <begin position="1"/>
        <end position="14"/>
    </location>
</feature>
<proteinExistence type="predicted"/>
<feature type="compositionally biased region" description="Polar residues" evidence="1">
    <location>
        <begin position="379"/>
        <end position="413"/>
    </location>
</feature>
<evidence type="ECO:0000256" key="1">
    <source>
        <dbReference type="SAM" id="MobiDB-lite"/>
    </source>
</evidence>
<dbReference type="OrthoDB" id="653468at2759"/>
<dbReference type="PANTHER" id="PTHR33416:SF20">
    <property type="entry name" value="NUCLEAR PORE COMPLEX PROTEIN NUP1"/>
    <property type="match status" value="1"/>
</dbReference>
<protein>
    <recommendedName>
        <fullName evidence="4">Nuclear pore complex protein NUP1</fullName>
    </recommendedName>
</protein>
<feature type="compositionally biased region" description="Basic and acidic residues" evidence="1">
    <location>
        <begin position="95"/>
        <end position="107"/>
    </location>
</feature>
<feature type="region of interest" description="Disordered" evidence="1">
    <location>
        <begin position="1287"/>
        <end position="1367"/>
    </location>
</feature>
<feature type="compositionally biased region" description="Pro residues" evidence="1">
    <location>
        <begin position="84"/>
        <end position="93"/>
    </location>
</feature>
<feature type="compositionally biased region" description="Basic residues" evidence="1">
    <location>
        <begin position="1355"/>
        <end position="1367"/>
    </location>
</feature>
<name>A0A8X7YSD9_POPTO</name>
<dbReference type="EMBL" id="JAAWWB010000020">
    <property type="protein sequence ID" value="KAG6758663.1"/>
    <property type="molecule type" value="Genomic_DNA"/>
</dbReference>
<dbReference type="PANTHER" id="PTHR33416">
    <property type="entry name" value="NUCLEAR PORE COMPLEX PROTEIN NUP1"/>
    <property type="match status" value="1"/>
</dbReference>
<keyword evidence="3" id="KW-1185">Reference proteome</keyword>
<sequence length="1367" mass="143341">MAAVTRERNERPYEDGGGYGKFPKRPFRRSTQTTPYDRPATAIRNPSGSGNGWLSKLVDPAQRLIASGAQRLFASVFRKRLPAPPVVAPPSQPPETERGTEENRRVMDKQKGTFSTVINFYYQWLWVVLVEVRLCANLIHMFVLFEKFSLKDLFETHRATINGSSGPSDGSDMDGVTELEVILKQKTFTRQVTSGSNSSSFKLVECMYCNFHSMLGGSFLHLSEIDRLTALLQSKTVDFPTGNEEKKSEVIASKAMVSQGKELLTTPVNNGFDGRFNSTPIVLEEDVGSPTELAKSYMRSRPLKVSPSMLESHSQALRENPTVLTNHTFTPKSPMISVVPRSSGHAEFPENGFVTPRSRGRFAIYSMTRTPYSRVHATTGLQGTRTTSDAFAGPSSSSLNAWENNGFSGSKQGASKRRSSVLDSDMGSVGPIRRIRQKSNLLPMSGTLSIRGNGMVSNAAQRLTSTEKPVLVGEPLKDNGNSNVHGTTFTPVPSKSSEMASKILQQLDVLVSSREKSPARLSPSMLRGQALRSLEDVDSSKLLEVVNDNKKLDAKPNTSLPDARESMFKMKDKIEENGPSKSILPYDKSASTVNGMGATSSMKNDVARVKTTAYPVTSTIVRSPQQKKKAFQMSAHENFLELDDDDDNLNWTASGMLAEGREKIGSELVERKTIGAEAIVVEKSPALSEVNSPSTSTLNQKNAGIDGSVIAEKSISFTSLATPLPAMTNKQAIVNQKLASISDEGAQPNYSNASLQIFSSREKVALPKEPNGTSQTFHFSNKTGDKVAPFAFSSPVPSDPSVPKLGLSSDAKPEGFSFTPVATGATELVTRDPGLDKTEDKSSLKDEGSFRAPENVPSTSTSSTGSLFSFGITSNSSSLNNGSLASTPSSYSSPSPPLLSSNFTGQNSSSVFANSVASSGINATTTTFTMANFDGNSNFSISASAPSSTPIFKFGSVPSTSASTVPSTTDETTEAKTKEPGFGNPTSALLGGASCAIASTAGSVFGGACSGITNTGNNIFGKTPAATIKGNSFFGGTFPAVTSSGSSILNATSSAFTSTGSGPFSLNAGSSTSAATNQSQGFNPFSASSAQVSAAGTGMGTATQTMPMQFGSPASTPFALTGSTAFSSGSPTFGSSSTSKLFSSGASFGLTSSTTLSESISVSFIASPGSAVFGSNWQAPKSMGFSTSSSSSAPFAFGATANAVTSSSASVGFAPSVSSGPAFPFSSPASSTPSQPVFGNPNPGSRSGSSPSGNNDQMSMEDSMAEDTVQATTPSVPAFFQQPAAAPGPLFGFSTPPGGNQFTLTGSSGANPFQFESQPNLAAPQNPAFQASSSREFNAGGSFSFGAGGGDKSGRKFVRVKKTQRKR</sequence>
<feature type="region of interest" description="Disordered" evidence="1">
    <location>
        <begin position="1224"/>
        <end position="1271"/>
    </location>
</feature>
<feature type="compositionally biased region" description="Polar residues" evidence="1">
    <location>
        <begin position="1327"/>
        <end position="1336"/>
    </location>
</feature>
<dbReference type="GO" id="GO:0016973">
    <property type="term" value="P:poly(A)+ mRNA export from nucleus"/>
    <property type="evidence" value="ECO:0007669"/>
    <property type="project" value="TreeGrafter"/>
</dbReference>
<feature type="region of interest" description="Disordered" evidence="1">
    <location>
        <begin position="379"/>
        <end position="432"/>
    </location>
</feature>
<feature type="region of interest" description="Disordered" evidence="1">
    <location>
        <begin position="879"/>
        <end position="899"/>
    </location>
</feature>
<feature type="region of interest" description="Disordered" evidence="1">
    <location>
        <begin position="816"/>
        <end position="863"/>
    </location>
</feature>
<dbReference type="GO" id="GO:0005635">
    <property type="term" value="C:nuclear envelope"/>
    <property type="evidence" value="ECO:0007669"/>
    <property type="project" value="TreeGrafter"/>
</dbReference>